<feature type="compositionally biased region" description="Basic and acidic residues" evidence="1">
    <location>
        <begin position="128"/>
        <end position="142"/>
    </location>
</feature>
<reference evidence="2 3" key="1">
    <citation type="submission" date="2022-11" db="EMBL/GenBank/DDBJ databases">
        <title>Whole genome sequence of Eschrichtius robustus ER-17-0199.</title>
        <authorList>
            <person name="Bruniche-Olsen A."/>
            <person name="Black A.N."/>
            <person name="Fields C.J."/>
            <person name="Walden K."/>
            <person name="Dewoody J.A."/>
        </authorList>
    </citation>
    <scope>NUCLEOTIDE SEQUENCE [LARGE SCALE GENOMIC DNA]</scope>
    <source>
        <strain evidence="2">ER-17-0199</strain>
        <tissue evidence="2">Blubber</tissue>
    </source>
</reference>
<evidence type="ECO:0000256" key="1">
    <source>
        <dbReference type="SAM" id="MobiDB-lite"/>
    </source>
</evidence>
<feature type="region of interest" description="Disordered" evidence="1">
    <location>
        <begin position="216"/>
        <end position="256"/>
    </location>
</feature>
<feature type="compositionally biased region" description="Basic and acidic residues" evidence="1">
    <location>
        <begin position="54"/>
        <end position="70"/>
    </location>
</feature>
<feature type="region of interest" description="Disordered" evidence="1">
    <location>
        <begin position="336"/>
        <end position="375"/>
    </location>
</feature>
<organism evidence="2 3">
    <name type="scientific">Eschrichtius robustus</name>
    <name type="common">California gray whale</name>
    <name type="synonym">Eschrichtius gibbosus</name>
    <dbReference type="NCBI Taxonomy" id="9764"/>
    <lineage>
        <taxon>Eukaryota</taxon>
        <taxon>Metazoa</taxon>
        <taxon>Chordata</taxon>
        <taxon>Craniata</taxon>
        <taxon>Vertebrata</taxon>
        <taxon>Euteleostomi</taxon>
        <taxon>Mammalia</taxon>
        <taxon>Eutheria</taxon>
        <taxon>Laurasiatheria</taxon>
        <taxon>Artiodactyla</taxon>
        <taxon>Whippomorpha</taxon>
        <taxon>Cetacea</taxon>
        <taxon>Mysticeti</taxon>
        <taxon>Eschrichtiidae</taxon>
        <taxon>Eschrichtius</taxon>
    </lineage>
</organism>
<comment type="caution">
    <text evidence="2">The sequence shown here is derived from an EMBL/GenBank/DDBJ whole genome shotgun (WGS) entry which is preliminary data.</text>
</comment>
<evidence type="ECO:0000313" key="2">
    <source>
        <dbReference type="EMBL" id="KAJ8794022.1"/>
    </source>
</evidence>
<dbReference type="AlphaFoldDB" id="A0AB34HR48"/>
<keyword evidence="3" id="KW-1185">Reference proteome</keyword>
<sequence>MRGVQLGTALGRGRDAHGLGTAHRGNPTSRRRGQQGLGFPFRTAQRPRQLRPAVSEKRGAPGASRREVTVHRAKPAGDHCAAAQQPGPAPARKLKLHPRDYISQRRQSFSDADKARCAFYQPTSHRKTAADGARRPITRKEAGAPPAGPGSVVESWRNPKSLKGSLRRPAPSPSLAPLGHVGEEGVVAAAWAGSGTLQPVGMRGWADSGLGPYGPPGAGPVATAEARGAAGSGGRGNRLSVLPEAYPRSSPHQEVMRSLRRARLSPGRGCRPVPGKVRSLLERAAEGSEAQHLDVTVHVAEVLGCPDNMRKRACRRLEAAAQEWGCPQVKVRVPASWGSKEPESPDAQPRGHLPAPRPDGGQGRPSVGVPQDGGKSWAQPCPRCIAGESLNNSSSAKLLILHIWGESAARRTAVAGGAAPCRSLGLGSGLRLPSRREHLTQPQRSGEGYGVSSRTSPPPPTSPAQRAFCHQGAALESRGALPASAQGPRSHTALCRDSGKCDKGFWMLDKTSHFVVAQCLATGLPPAVRWSQLLLRVKRRVPVKPLARRLALGSFARADAAPCSPCCPALAVWPCPLPGTGRSIHVPKSPSRKPSCVVTEAPHTGKTGQKKTWGRKGPSTTVCDMDYPQSLDALPGSGQKADFSVPSIFGVTRQLTPSKIAEL</sequence>
<feature type="region of interest" description="Disordered" evidence="1">
    <location>
        <begin position="426"/>
        <end position="466"/>
    </location>
</feature>
<evidence type="ECO:0000313" key="3">
    <source>
        <dbReference type="Proteomes" id="UP001159641"/>
    </source>
</evidence>
<feature type="region of interest" description="Disordered" evidence="1">
    <location>
        <begin position="1"/>
        <end position="94"/>
    </location>
</feature>
<feature type="region of interest" description="Disordered" evidence="1">
    <location>
        <begin position="586"/>
        <end position="619"/>
    </location>
</feature>
<name>A0AB34HR48_ESCRO</name>
<feature type="region of interest" description="Disordered" evidence="1">
    <location>
        <begin position="119"/>
        <end position="179"/>
    </location>
</feature>
<gene>
    <name evidence="2" type="ORF">J1605_003432</name>
</gene>
<proteinExistence type="predicted"/>
<accession>A0AB34HR48</accession>
<dbReference type="EMBL" id="JAIQCJ010000892">
    <property type="protein sequence ID" value="KAJ8794022.1"/>
    <property type="molecule type" value="Genomic_DNA"/>
</dbReference>
<dbReference type="Proteomes" id="UP001159641">
    <property type="component" value="Unassembled WGS sequence"/>
</dbReference>
<protein>
    <submittedName>
        <fullName evidence="2">Uncharacterized protein</fullName>
    </submittedName>
</protein>
<feature type="compositionally biased region" description="Low complexity" evidence="1">
    <location>
        <begin position="219"/>
        <end position="229"/>
    </location>
</feature>